<dbReference type="Proteomes" id="UP000401717">
    <property type="component" value="Unassembled WGS sequence"/>
</dbReference>
<dbReference type="InterPro" id="IPR012495">
    <property type="entry name" value="TadE-like_dom"/>
</dbReference>
<dbReference type="EMBL" id="CABFVH010000008">
    <property type="protein sequence ID" value="VUF12110.1"/>
    <property type="molecule type" value="Genomic_DNA"/>
</dbReference>
<dbReference type="AlphaFoldDB" id="A0A564FWN1"/>
<feature type="domain" description="TadE-like" evidence="2">
    <location>
        <begin position="22"/>
        <end position="64"/>
    </location>
</feature>
<evidence type="ECO:0000259" key="2">
    <source>
        <dbReference type="Pfam" id="PF07811"/>
    </source>
</evidence>
<evidence type="ECO:0000313" key="6">
    <source>
        <dbReference type="Proteomes" id="UP001055303"/>
    </source>
</evidence>
<reference evidence="4 5" key="1">
    <citation type="submission" date="2019-06" db="EMBL/GenBank/DDBJ databases">
        <authorList>
            <person name="Rodrigo-Torres L."/>
            <person name="Arahal R. D."/>
            <person name="Lucena T."/>
        </authorList>
    </citation>
    <scope>NUCLEOTIDE SEQUENCE [LARGE SCALE GENOMIC DNA]</scope>
    <source>
        <strain evidence="4 5">SW08-7</strain>
    </source>
</reference>
<reference evidence="3" key="3">
    <citation type="submission" date="2021-08" db="EMBL/GenBank/DDBJ databases">
        <authorList>
            <person name="Tani A."/>
            <person name="Ola A."/>
            <person name="Ogura Y."/>
            <person name="Katsura K."/>
            <person name="Hayashi T."/>
        </authorList>
    </citation>
    <scope>NUCLEOTIDE SEQUENCE</scope>
    <source>
        <strain evidence="3">DSM 22415</strain>
    </source>
</reference>
<protein>
    <recommendedName>
        <fullName evidence="2">TadE-like domain-containing protein</fullName>
    </recommendedName>
</protein>
<proteinExistence type="predicted"/>
<keyword evidence="1" id="KW-1133">Transmembrane helix</keyword>
<reference evidence="3" key="2">
    <citation type="journal article" date="2021" name="Front. Microbiol.">
        <title>Comprehensive Comparative Genomics and Phenotyping of Methylobacterium Species.</title>
        <authorList>
            <person name="Alessa O."/>
            <person name="Ogura Y."/>
            <person name="Fujitani Y."/>
            <person name="Takami H."/>
            <person name="Hayashi T."/>
            <person name="Sahin N."/>
            <person name="Tani A."/>
        </authorList>
    </citation>
    <scope>NUCLEOTIDE SEQUENCE</scope>
    <source>
        <strain evidence="3">DSM 22415</strain>
    </source>
</reference>
<evidence type="ECO:0000313" key="5">
    <source>
        <dbReference type="Proteomes" id="UP000401717"/>
    </source>
</evidence>
<name>A0A564FWN1_9HYPH</name>
<sequence>MPTTESVRPPRLRRAFLADRRGAAAVEFAILAAPFLALLCVVVESAMMTLSQQTLDLAMDRATRVLRTGEFQDMANGTDPSKRLQRLMCGGMVVFFRCDDLKLDLTRSASFSTTQVAVPYDSQRKNWAAGFGTNFQCPQGDDVVALRAAVPVLRLFGFLDFTHQSMGGNLQLLVATAIFRTEPYSGKSCV</sequence>
<evidence type="ECO:0000313" key="3">
    <source>
        <dbReference type="EMBL" id="GJD54375.1"/>
    </source>
</evidence>
<accession>A0A564FWN1</accession>
<evidence type="ECO:0000313" key="4">
    <source>
        <dbReference type="EMBL" id="VUF12110.1"/>
    </source>
</evidence>
<keyword evidence="6" id="KW-1185">Reference proteome</keyword>
<keyword evidence="1" id="KW-0472">Membrane</keyword>
<gene>
    <name evidence="3" type="ORF">IFDJLNFL_0246</name>
    <name evidence="4" type="ORF">MTDSW087_01798</name>
</gene>
<dbReference type="RefSeq" id="WP_144762935.1">
    <property type="nucleotide sequence ID" value="NZ_BPQI01000005.1"/>
</dbReference>
<evidence type="ECO:0000256" key="1">
    <source>
        <dbReference type="SAM" id="Phobius"/>
    </source>
</evidence>
<feature type="transmembrane region" description="Helical" evidence="1">
    <location>
        <begin position="22"/>
        <end position="43"/>
    </location>
</feature>
<dbReference type="Proteomes" id="UP001055303">
    <property type="component" value="Unassembled WGS sequence"/>
</dbReference>
<dbReference type="OrthoDB" id="7349713at2"/>
<dbReference type="Pfam" id="PF07811">
    <property type="entry name" value="TadE"/>
    <property type="match status" value="1"/>
</dbReference>
<dbReference type="EMBL" id="BPQI01000005">
    <property type="protein sequence ID" value="GJD54375.1"/>
    <property type="molecule type" value="Genomic_DNA"/>
</dbReference>
<keyword evidence="1" id="KW-0812">Transmembrane</keyword>
<organism evidence="4 5">
    <name type="scientific">Methylobacterium dankookense</name>
    <dbReference type="NCBI Taxonomy" id="560405"/>
    <lineage>
        <taxon>Bacteria</taxon>
        <taxon>Pseudomonadati</taxon>
        <taxon>Pseudomonadota</taxon>
        <taxon>Alphaproteobacteria</taxon>
        <taxon>Hyphomicrobiales</taxon>
        <taxon>Methylobacteriaceae</taxon>
        <taxon>Methylobacterium</taxon>
    </lineage>
</organism>